<feature type="disulfide bond" description="Redox-active" evidence="5">
    <location>
        <begin position="43"/>
        <end position="48"/>
    </location>
</feature>
<sequence>MKSKHYNVFVIGSGIAGQTAAIACAEKGLSVAISDNREFGGTCANRGCDPKKVLIQFSDLLEQTQRLKGLGVSKLPEIDWKAVQNFKSQFVDAIPKNTETNLKDLNIDLYHQSPEFVNENEILVEGKSITADYFVIATGNIPRELPIPGNEYLETSDAILDLEAIPKSASFIGSGYIGMEFATMLSILGCKITVFDYNSSALSHFDPFLVAQLQLKMEELGVTFVFNAEVTAIEKLNKNLRLHYTLSGKKHTHKSRNVFNTAGRVPSIGMLNLESANIDYDDSGIIVNAHLQSKTNARVYACGDVSNASLPLTPLSGLQGSIVGKNITYGNVKAFQFPIVPSTVFTQPNIASVGLSEDDAKKRYKDIIVYKGNLSHGYNAKKENAAVYAYKILVNKRTETIVGAHLLSAEANETINIFVMAMAQEMTVSEFKRLIFTYPSYSIDLKYMLKN</sequence>
<keyword evidence="4" id="KW-0547">Nucleotide-binding</keyword>
<reference evidence="8 9" key="1">
    <citation type="submission" date="2019-08" db="EMBL/GenBank/DDBJ databases">
        <title>Genomes of Antarctic Bizionia species.</title>
        <authorList>
            <person name="Bowman J.P."/>
        </authorList>
    </citation>
    <scope>NUCLEOTIDE SEQUENCE [LARGE SCALE GENOMIC DNA]</scope>
    <source>
        <strain evidence="8 9">HFD</strain>
    </source>
</reference>
<dbReference type="InterPro" id="IPR004099">
    <property type="entry name" value="Pyr_nucl-diS_OxRdtase_dimer"/>
</dbReference>
<evidence type="ECO:0000259" key="6">
    <source>
        <dbReference type="Pfam" id="PF02852"/>
    </source>
</evidence>
<dbReference type="PIRSF" id="PIRSF000350">
    <property type="entry name" value="Mercury_reductase_MerA"/>
    <property type="match status" value="1"/>
</dbReference>
<comment type="similarity">
    <text evidence="1">Belongs to the class-I pyridine nucleotide-disulfide oxidoreductase family.</text>
</comment>
<feature type="domain" description="Pyridine nucleotide-disulphide oxidoreductase dimerisation" evidence="6">
    <location>
        <begin position="340"/>
        <end position="442"/>
    </location>
</feature>
<dbReference type="InterPro" id="IPR001100">
    <property type="entry name" value="Pyr_nuc-diS_OxRdtase"/>
</dbReference>
<evidence type="ECO:0000313" key="8">
    <source>
        <dbReference type="EMBL" id="TYB74116.1"/>
    </source>
</evidence>
<dbReference type="PRINTS" id="PR00411">
    <property type="entry name" value="PNDRDTASEI"/>
</dbReference>
<proteinExistence type="inferred from homology"/>
<feature type="domain" description="FAD/NAD(P)-binding" evidence="7">
    <location>
        <begin position="6"/>
        <end position="313"/>
    </location>
</feature>
<feature type="binding site" evidence="4">
    <location>
        <position position="304"/>
    </location>
    <ligand>
        <name>FAD</name>
        <dbReference type="ChEBI" id="CHEBI:57692"/>
    </ligand>
</feature>
<gene>
    <name evidence="8" type="ORF">ES676_08000</name>
</gene>
<evidence type="ECO:0000313" key="9">
    <source>
        <dbReference type="Proteomes" id="UP000323324"/>
    </source>
</evidence>
<dbReference type="AlphaFoldDB" id="A0A8H2QJ76"/>
<evidence type="ECO:0000256" key="1">
    <source>
        <dbReference type="ARBA" id="ARBA00007532"/>
    </source>
</evidence>
<feature type="binding site" evidence="4">
    <location>
        <position position="52"/>
    </location>
    <ligand>
        <name>FAD</name>
        <dbReference type="ChEBI" id="CHEBI:57692"/>
    </ligand>
</feature>
<dbReference type="InterPro" id="IPR036188">
    <property type="entry name" value="FAD/NAD-bd_sf"/>
</dbReference>
<dbReference type="EMBL" id="VSKM01000007">
    <property type="protein sequence ID" value="TYB74116.1"/>
    <property type="molecule type" value="Genomic_DNA"/>
</dbReference>
<dbReference type="Pfam" id="PF07992">
    <property type="entry name" value="Pyr_redox_2"/>
    <property type="match status" value="1"/>
</dbReference>
<dbReference type="GO" id="GO:0000166">
    <property type="term" value="F:nucleotide binding"/>
    <property type="evidence" value="ECO:0007669"/>
    <property type="project" value="UniProtKB-KW"/>
</dbReference>
<evidence type="ECO:0000256" key="3">
    <source>
        <dbReference type="ARBA" id="ARBA00022827"/>
    </source>
</evidence>
<protein>
    <submittedName>
        <fullName evidence="8">NAD(P)/FAD-dependent oxidoreductase</fullName>
    </submittedName>
</protein>
<keyword evidence="9" id="KW-1185">Reference proteome</keyword>
<dbReference type="GO" id="GO:0016491">
    <property type="term" value="F:oxidoreductase activity"/>
    <property type="evidence" value="ECO:0007669"/>
    <property type="project" value="InterPro"/>
</dbReference>
<feature type="binding site" evidence="4">
    <location>
        <position position="263"/>
    </location>
    <ligand>
        <name>NAD(+)</name>
        <dbReference type="ChEBI" id="CHEBI:57540"/>
    </ligand>
</feature>
<evidence type="ECO:0000256" key="2">
    <source>
        <dbReference type="ARBA" id="ARBA00022630"/>
    </source>
</evidence>
<dbReference type="InterPro" id="IPR023753">
    <property type="entry name" value="FAD/NAD-binding_dom"/>
</dbReference>
<keyword evidence="3 4" id="KW-0274">FAD</keyword>
<organism evidence="8 9">
    <name type="scientific">Bizionia saleffrena</name>
    <dbReference type="NCBI Taxonomy" id="291189"/>
    <lineage>
        <taxon>Bacteria</taxon>
        <taxon>Pseudomonadati</taxon>
        <taxon>Bacteroidota</taxon>
        <taxon>Flavobacteriia</taxon>
        <taxon>Flavobacteriales</taxon>
        <taxon>Flavobacteriaceae</taxon>
        <taxon>Bizionia</taxon>
    </lineage>
</organism>
<comment type="caution">
    <text evidence="8">The sequence shown here is derived from an EMBL/GenBank/DDBJ whole genome shotgun (WGS) entry which is preliminary data.</text>
</comment>
<evidence type="ECO:0000256" key="4">
    <source>
        <dbReference type="PIRSR" id="PIRSR000350-3"/>
    </source>
</evidence>
<dbReference type="Pfam" id="PF02852">
    <property type="entry name" value="Pyr_redox_dim"/>
    <property type="match status" value="1"/>
</dbReference>
<feature type="binding site" evidence="4">
    <location>
        <begin position="173"/>
        <end position="180"/>
    </location>
    <ligand>
        <name>NAD(+)</name>
        <dbReference type="ChEBI" id="CHEBI:57540"/>
    </ligand>
</feature>
<dbReference type="Gene3D" id="3.50.50.60">
    <property type="entry name" value="FAD/NAD(P)-binding domain"/>
    <property type="match status" value="2"/>
</dbReference>
<keyword evidence="2" id="KW-0285">Flavoprotein</keyword>
<dbReference type="SUPFAM" id="SSF55424">
    <property type="entry name" value="FAD/NAD-linked reductases, dimerisation (C-terminal) domain"/>
    <property type="match status" value="1"/>
</dbReference>
<evidence type="ECO:0000256" key="5">
    <source>
        <dbReference type="PIRSR" id="PIRSR000350-4"/>
    </source>
</evidence>
<evidence type="ECO:0000259" key="7">
    <source>
        <dbReference type="Pfam" id="PF07992"/>
    </source>
</evidence>
<dbReference type="PANTHER" id="PTHR43014:SF5">
    <property type="entry name" value="GLUTATHIONE REDUCTASE (NADPH)"/>
    <property type="match status" value="1"/>
</dbReference>
<dbReference type="Gene3D" id="3.30.390.30">
    <property type="match status" value="1"/>
</dbReference>
<dbReference type="InterPro" id="IPR016156">
    <property type="entry name" value="FAD/NAD-linked_Rdtase_dimer_sf"/>
</dbReference>
<name>A0A8H2QJ76_9FLAO</name>
<dbReference type="RefSeq" id="WP_148369802.1">
    <property type="nucleotide sequence ID" value="NZ_VSKM01000007.1"/>
</dbReference>
<dbReference type="PROSITE" id="PS51257">
    <property type="entry name" value="PROKAR_LIPOPROTEIN"/>
    <property type="match status" value="1"/>
</dbReference>
<dbReference type="PANTHER" id="PTHR43014">
    <property type="entry name" value="MERCURIC REDUCTASE"/>
    <property type="match status" value="1"/>
</dbReference>
<dbReference type="PRINTS" id="PR00368">
    <property type="entry name" value="FADPNR"/>
</dbReference>
<comment type="cofactor">
    <cofactor evidence="4">
        <name>FAD</name>
        <dbReference type="ChEBI" id="CHEBI:57692"/>
    </cofactor>
    <text evidence="4">Binds 1 FAD per subunit.</text>
</comment>
<accession>A0A8H2QJ76</accession>
<dbReference type="Proteomes" id="UP000323324">
    <property type="component" value="Unassembled WGS sequence"/>
</dbReference>
<keyword evidence="4" id="KW-0520">NAD</keyword>
<dbReference type="SUPFAM" id="SSF51905">
    <property type="entry name" value="FAD/NAD(P)-binding domain"/>
    <property type="match status" value="1"/>
</dbReference>